<accession>A0A183IYL9</accession>
<organism evidence="5">
    <name type="scientific">Soboliphyme baturini</name>
    <dbReference type="NCBI Taxonomy" id="241478"/>
    <lineage>
        <taxon>Eukaryota</taxon>
        <taxon>Metazoa</taxon>
        <taxon>Ecdysozoa</taxon>
        <taxon>Nematoda</taxon>
        <taxon>Enoplea</taxon>
        <taxon>Dorylaimia</taxon>
        <taxon>Dioctophymatida</taxon>
        <taxon>Dioctophymatoidea</taxon>
        <taxon>Soboliphymatidae</taxon>
        <taxon>Soboliphyme</taxon>
    </lineage>
</organism>
<proteinExistence type="predicted"/>
<gene>
    <name evidence="3" type="ORF">SBAD_LOCUS8717</name>
</gene>
<dbReference type="WBParaSite" id="SBAD_0000903001-mRNA-1">
    <property type="protein sequence ID" value="SBAD_0000903001-mRNA-1"/>
    <property type="gene ID" value="SBAD_0000903001"/>
</dbReference>
<dbReference type="SMART" id="SM00192">
    <property type="entry name" value="LDLa"/>
    <property type="match status" value="1"/>
</dbReference>
<reference evidence="3 4" key="2">
    <citation type="submission" date="2018-11" db="EMBL/GenBank/DDBJ databases">
        <authorList>
            <consortium name="Pathogen Informatics"/>
        </authorList>
    </citation>
    <scope>NUCLEOTIDE SEQUENCE [LARGE SCALE GENOMIC DNA]</scope>
</reference>
<dbReference type="CDD" id="cd00112">
    <property type="entry name" value="LDLa"/>
    <property type="match status" value="1"/>
</dbReference>
<dbReference type="PANTHER" id="PTHR21105:SF0">
    <property type="entry name" value="GH16255P"/>
    <property type="match status" value="1"/>
</dbReference>
<dbReference type="PROSITE" id="PS50068">
    <property type="entry name" value="LDLRA_2"/>
    <property type="match status" value="1"/>
</dbReference>
<evidence type="ECO:0000313" key="3">
    <source>
        <dbReference type="EMBL" id="VDP18839.1"/>
    </source>
</evidence>
<dbReference type="GO" id="GO:0043410">
    <property type="term" value="P:positive regulation of MAPK cascade"/>
    <property type="evidence" value="ECO:0007669"/>
    <property type="project" value="TreeGrafter"/>
</dbReference>
<name>A0A183IYL9_9BILA</name>
<protein>
    <submittedName>
        <fullName evidence="5">ZP domain-containing protein</fullName>
    </submittedName>
</protein>
<comment type="caution">
    <text evidence="2">Lacks conserved residue(s) required for the propagation of feature annotation.</text>
</comment>
<dbReference type="GO" id="GO:0030297">
    <property type="term" value="F:transmembrane receptor protein tyrosine kinase activator activity"/>
    <property type="evidence" value="ECO:0007669"/>
    <property type="project" value="TreeGrafter"/>
</dbReference>
<reference evidence="5" key="1">
    <citation type="submission" date="2016-06" db="UniProtKB">
        <authorList>
            <consortium name="WormBaseParasite"/>
        </authorList>
    </citation>
    <scope>IDENTIFICATION</scope>
</reference>
<keyword evidence="4" id="KW-1185">Reference proteome</keyword>
<dbReference type="Gene3D" id="4.10.400.10">
    <property type="entry name" value="Low-density Lipoprotein Receptor"/>
    <property type="match status" value="1"/>
</dbReference>
<dbReference type="OrthoDB" id="5870811at2759"/>
<dbReference type="SUPFAM" id="SSF57424">
    <property type="entry name" value="LDL receptor-like module"/>
    <property type="match status" value="1"/>
</dbReference>
<dbReference type="PROSITE" id="PS01209">
    <property type="entry name" value="LDLRA_1"/>
    <property type="match status" value="1"/>
</dbReference>
<dbReference type="Proteomes" id="UP000270296">
    <property type="component" value="Unassembled WGS sequence"/>
</dbReference>
<dbReference type="GO" id="GO:0043195">
    <property type="term" value="C:terminal bouton"/>
    <property type="evidence" value="ECO:0007669"/>
    <property type="project" value="TreeGrafter"/>
</dbReference>
<evidence type="ECO:0000313" key="4">
    <source>
        <dbReference type="Proteomes" id="UP000270296"/>
    </source>
</evidence>
<dbReference type="EMBL" id="UZAM01011891">
    <property type="protein sequence ID" value="VDP18839.1"/>
    <property type="molecule type" value="Genomic_DNA"/>
</dbReference>
<evidence type="ECO:0000313" key="5">
    <source>
        <dbReference type="WBParaSite" id="SBAD_0000903001-mRNA-1"/>
    </source>
</evidence>
<dbReference type="AlphaFoldDB" id="A0A183IYL9"/>
<keyword evidence="1" id="KW-1015">Disulfide bond</keyword>
<dbReference type="PANTHER" id="PTHR21105">
    <property type="entry name" value="GH16255P"/>
    <property type="match status" value="1"/>
</dbReference>
<dbReference type="InterPro" id="IPR036055">
    <property type="entry name" value="LDL_receptor-like_sf"/>
</dbReference>
<sequence>MHMMCCGDCCKSHVVIRVCRLECPKVHGKVTQLLCPSRRRHGYHVCIDETALCNGRPDCPYGEDEDAVNCLFYKTVITFFSFVAPTAGRLVFTVHCTMQTDRLVPPAQTTLRYFRLSIDKDYARLGSARLGSARLGSARLGSARL</sequence>
<dbReference type="InterPro" id="IPR002172">
    <property type="entry name" value="LDrepeatLR_classA_rpt"/>
</dbReference>
<evidence type="ECO:0000256" key="2">
    <source>
        <dbReference type="PROSITE-ProRule" id="PRU00124"/>
    </source>
</evidence>
<dbReference type="InterPro" id="IPR023415">
    <property type="entry name" value="LDLR_class-A_CS"/>
</dbReference>
<evidence type="ECO:0000256" key="1">
    <source>
        <dbReference type="ARBA" id="ARBA00023157"/>
    </source>
</evidence>